<evidence type="ECO:0000259" key="3">
    <source>
        <dbReference type="SMART" id="SM01318"/>
    </source>
</evidence>
<evidence type="ECO:0000256" key="1">
    <source>
        <dbReference type="ARBA" id="ARBA00004613"/>
    </source>
</evidence>
<dbReference type="InterPro" id="IPR053308">
    <property type="entry name" value="Vago-like"/>
</dbReference>
<dbReference type="Proteomes" id="UP000069272">
    <property type="component" value="Chromosome X"/>
</dbReference>
<dbReference type="OrthoDB" id="7390288at2759"/>
<accession>A0A182FJH1</accession>
<evidence type="ECO:0000313" key="4">
    <source>
        <dbReference type="EnsemblMetazoa" id="AALB006666-PA"/>
    </source>
</evidence>
<dbReference type="AlphaFoldDB" id="A0A182FJH1"/>
<dbReference type="EnsemblMetazoa" id="AALB006666-RA">
    <property type="protein sequence ID" value="AALB006666-PA"/>
    <property type="gene ID" value="AALB006666"/>
</dbReference>
<dbReference type="SMART" id="SM01318">
    <property type="entry name" value="SVWC"/>
    <property type="match status" value="1"/>
</dbReference>
<evidence type="ECO:0000313" key="5">
    <source>
        <dbReference type="Proteomes" id="UP000069272"/>
    </source>
</evidence>
<dbReference type="PANTHER" id="PTHR39957">
    <property type="entry name" value="AT09846P1-RELATED"/>
    <property type="match status" value="1"/>
</dbReference>
<dbReference type="PANTHER" id="PTHR39957:SF2">
    <property type="entry name" value="GEO11553P1"/>
    <property type="match status" value="1"/>
</dbReference>
<dbReference type="GO" id="GO:0005576">
    <property type="term" value="C:extracellular region"/>
    <property type="evidence" value="ECO:0007669"/>
    <property type="project" value="UniProtKB-SubCell"/>
</dbReference>
<proteinExistence type="predicted"/>
<protein>
    <submittedName>
        <fullName evidence="4">SVWC domain-containing protein</fullName>
    </submittedName>
</protein>
<dbReference type="VEuPathDB" id="VectorBase:AALB20_035055"/>
<organism evidence="4 5">
    <name type="scientific">Anopheles albimanus</name>
    <name type="common">New world malaria mosquito</name>
    <dbReference type="NCBI Taxonomy" id="7167"/>
    <lineage>
        <taxon>Eukaryota</taxon>
        <taxon>Metazoa</taxon>
        <taxon>Ecdysozoa</taxon>
        <taxon>Arthropoda</taxon>
        <taxon>Hexapoda</taxon>
        <taxon>Insecta</taxon>
        <taxon>Pterygota</taxon>
        <taxon>Neoptera</taxon>
        <taxon>Endopterygota</taxon>
        <taxon>Diptera</taxon>
        <taxon>Nematocera</taxon>
        <taxon>Culicoidea</taxon>
        <taxon>Culicidae</taxon>
        <taxon>Anophelinae</taxon>
        <taxon>Anopheles</taxon>
    </lineage>
</organism>
<dbReference type="PROSITE" id="PS51257">
    <property type="entry name" value="PROKAR_LIPOPROTEIN"/>
    <property type="match status" value="1"/>
</dbReference>
<dbReference type="KEGG" id="aali:118460130"/>
<reference evidence="4 5" key="1">
    <citation type="journal article" date="2017" name="G3 (Bethesda)">
        <title>The Physical Genome Mapping of Anopheles albimanus Corrected Scaffold Misassemblies and Identified Interarm Rearrangements in Genus Anopheles.</title>
        <authorList>
            <person name="Artemov G.N."/>
            <person name="Peery A.N."/>
            <person name="Jiang X."/>
            <person name="Tu Z."/>
            <person name="Stegniy V.N."/>
            <person name="Sharakhova M.V."/>
            <person name="Sharakhov I.V."/>
        </authorList>
    </citation>
    <scope>NUCLEOTIDE SEQUENCE [LARGE SCALE GENOMIC DNA]</scope>
    <source>
        <strain evidence="4 5">ALBI9_A</strain>
    </source>
</reference>
<evidence type="ECO:0000256" key="2">
    <source>
        <dbReference type="ARBA" id="ARBA00022525"/>
    </source>
</evidence>
<dbReference type="Pfam" id="PF15430">
    <property type="entry name" value="SVWC"/>
    <property type="match status" value="1"/>
</dbReference>
<dbReference type="GeneID" id="118460130"/>
<feature type="domain" description="Single" evidence="3">
    <location>
        <begin position="43"/>
        <end position="110"/>
    </location>
</feature>
<dbReference type="InterPro" id="IPR029277">
    <property type="entry name" value="SVWC_dom"/>
</dbReference>
<keyword evidence="2" id="KW-0964">Secreted</keyword>
<dbReference type="VEuPathDB" id="VectorBase:AALB006666"/>
<keyword evidence="5" id="KW-1185">Reference proteome</keyword>
<reference evidence="4" key="2">
    <citation type="submission" date="2022-08" db="UniProtKB">
        <authorList>
            <consortium name="EnsemblMetazoa"/>
        </authorList>
    </citation>
    <scope>IDENTIFICATION</scope>
    <source>
        <strain evidence="4">STECLA/ALBI9_A</strain>
    </source>
</reference>
<name>A0A182FJH1_ANOAL</name>
<dbReference type="RefSeq" id="XP_035780079.1">
    <property type="nucleotide sequence ID" value="XM_035924186.1"/>
</dbReference>
<comment type="subcellular location">
    <subcellularLocation>
        <location evidence="1">Secreted</location>
    </subcellularLocation>
</comment>
<sequence>MVHRRVALGVLGALTLVACLLPTASAYVYLNPSGKSPDQDGHCYDKDTKTTFAIGETRQRAGRCESMHCTDDYVISIMGCGAIGAGPGTRVTETDFSKPYPECCPQLVRDDGPVTGDGKPE</sequence>